<dbReference type="PATRIC" id="fig|1202724.3.peg.3731"/>
<feature type="transmembrane region" description="Helical" evidence="1">
    <location>
        <begin position="145"/>
        <end position="163"/>
    </location>
</feature>
<evidence type="ECO:0000256" key="1">
    <source>
        <dbReference type="SAM" id="Phobius"/>
    </source>
</evidence>
<protein>
    <submittedName>
        <fullName evidence="2">Rod shape-determining protein MreD</fullName>
    </submittedName>
</protein>
<proteinExistence type="predicted"/>
<keyword evidence="1" id="KW-1133">Transmembrane helix</keyword>
<dbReference type="RefSeq" id="WP_054409435.1">
    <property type="nucleotide sequence ID" value="NZ_FOYA01000002.1"/>
</dbReference>
<dbReference type="EMBL" id="LIYD01000005">
    <property type="protein sequence ID" value="KOS07720.1"/>
    <property type="molecule type" value="Genomic_DNA"/>
</dbReference>
<feature type="transmembrane region" description="Helical" evidence="1">
    <location>
        <begin position="38"/>
        <end position="64"/>
    </location>
</feature>
<organism evidence="2 3">
    <name type="scientific">Flavobacterium akiainvivens</name>
    <dbReference type="NCBI Taxonomy" id="1202724"/>
    <lineage>
        <taxon>Bacteria</taxon>
        <taxon>Pseudomonadati</taxon>
        <taxon>Bacteroidota</taxon>
        <taxon>Flavobacteriia</taxon>
        <taxon>Flavobacteriales</taxon>
        <taxon>Flavobacteriaceae</taxon>
        <taxon>Flavobacterium</taxon>
    </lineage>
</organism>
<feature type="transmembrane region" description="Helical" evidence="1">
    <location>
        <begin position="113"/>
        <end position="139"/>
    </location>
</feature>
<comment type="caution">
    <text evidence="2">The sequence shown here is derived from an EMBL/GenBank/DDBJ whole genome shotgun (WGS) entry which is preliminary data.</text>
</comment>
<gene>
    <name evidence="2" type="ORF">AM493_17965</name>
</gene>
<dbReference type="Proteomes" id="UP000037755">
    <property type="component" value="Unassembled WGS sequence"/>
</dbReference>
<evidence type="ECO:0000313" key="2">
    <source>
        <dbReference type="EMBL" id="KOS07720.1"/>
    </source>
</evidence>
<dbReference type="OrthoDB" id="1132160at2"/>
<keyword evidence="1" id="KW-0472">Membrane</keyword>
<keyword evidence="3" id="KW-1185">Reference proteome</keyword>
<feature type="transmembrane region" description="Helical" evidence="1">
    <location>
        <begin position="12"/>
        <end position="32"/>
    </location>
</feature>
<dbReference type="AlphaFoldDB" id="A0A0M9VJG6"/>
<reference evidence="2 3" key="1">
    <citation type="submission" date="2015-08" db="EMBL/GenBank/DDBJ databases">
        <title>Whole genome sequence of Flavobacterium akiainvivens IK-1T, from decaying Wikstroemia oahuensis, an endemic Hawaiian shrub.</title>
        <authorList>
            <person name="Wan X."/>
            <person name="Hou S."/>
            <person name="Saito J."/>
            <person name="Donachie S."/>
        </authorList>
    </citation>
    <scope>NUCLEOTIDE SEQUENCE [LARGE SCALE GENOMIC DNA]</scope>
    <source>
        <strain evidence="2 3">IK-1</strain>
    </source>
</reference>
<evidence type="ECO:0000313" key="3">
    <source>
        <dbReference type="Proteomes" id="UP000037755"/>
    </source>
</evidence>
<name>A0A0M9VJG6_9FLAO</name>
<dbReference type="STRING" id="1202724.AM493_17965"/>
<keyword evidence="1" id="KW-0812">Transmembrane</keyword>
<sequence length="168" mass="19150">MNSTVLVNIFRFIGLLTLQVMVLNHINLFGFLNPYPYILFILLFPVNGNRAALLVSAFFLGLCVDMFLDTSGPHAAACVVLAYVRRNYFKLAFGVSFEYQTIKINDRLSPERFSFILMCIVTHHLILYLLEVFNLGLIFSTLLNALYTTIFTLIISLIVIYLIKPAKE</sequence>
<accession>A0A0M9VJG6</accession>